<dbReference type="AlphaFoldDB" id="A0A9P5VPR7"/>
<name>A0A9P5VPR7_9FUNG</name>
<proteinExistence type="predicted"/>
<sequence>MLHPLALPEIIEKVGSFLAWRHAPDITAIVKPSDLASCVRVNRIWHQTLTPLIWTVFRDDVAAEWGIPADSAASLTKHVRFAYLSQGSQLIPIHSTKLRHLTLGHQDRMWDALNLVCTNKQLARLEWLAPFSSTHSPDKNLVRFALSTVTSLTSLALDCWRNSFLDDVIAIAQSNPDLQSLALGSLINLKVQHITNPQLLFNLTELRLESHWGLNTGIEFLVRLCPRLSTLWFRADSTCPYSALALNLAECCPVVASLKCVEGAKDAQSRNVMCTNDGVMCLVQAPHFLIHLEIPVKHLTYDMCDALLDQHASSLKSIRFYIQSADEEDFFCVNEILSRCLNLTSFALNDSDGDDCGMDIWKQAWRAEDICSMLVIPWNCSKLKTLQLTGASPMCYLEDDYPDEGYFGFDSSDEKDEHDASDGQDHQGSISEITTQDMDVDTDSQWTFDIVMENGELKDDQKGSIMSDKYKVYDPFMDIDPTPSELAFDIVLQLLETDSKHMFLGAFSDWLECLGWSLQTDVEMCELAIKKDHKHLLIELFECVATMPVMDQIVMGGVKVVKTC</sequence>
<dbReference type="EMBL" id="JAAAUY010000087">
    <property type="protein sequence ID" value="KAF9335755.1"/>
    <property type="molecule type" value="Genomic_DNA"/>
</dbReference>
<evidence type="ECO:0000256" key="1">
    <source>
        <dbReference type="SAM" id="MobiDB-lite"/>
    </source>
</evidence>
<feature type="compositionally biased region" description="Basic and acidic residues" evidence="1">
    <location>
        <begin position="415"/>
        <end position="425"/>
    </location>
</feature>
<dbReference type="Gene3D" id="3.80.10.10">
    <property type="entry name" value="Ribonuclease Inhibitor"/>
    <property type="match status" value="1"/>
</dbReference>
<comment type="caution">
    <text evidence="2">The sequence shown here is derived from an EMBL/GenBank/DDBJ whole genome shotgun (WGS) entry which is preliminary data.</text>
</comment>
<gene>
    <name evidence="2" type="ORF">BG006_010736</name>
</gene>
<organism evidence="2 3">
    <name type="scientific">Podila minutissima</name>
    <dbReference type="NCBI Taxonomy" id="64525"/>
    <lineage>
        <taxon>Eukaryota</taxon>
        <taxon>Fungi</taxon>
        <taxon>Fungi incertae sedis</taxon>
        <taxon>Mucoromycota</taxon>
        <taxon>Mortierellomycotina</taxon>
        <taxon>Mortierellomycetes</taxon>
        <taxon>Mortierellales</taxon>
        <taxon>Mortierellaceae</taxon>
        <taxon>Podila</taxon>
    </lineage>
</organism>
<accession>A0A9P5VPR7</accession>
<dbReference type="InterPro" id="IPR032675">
    <property type="entry name" value="LRR_dom_sf"/>
</dbReference>
<protein>
    <recommendedName>
        <fullName evidence="4">F-box domain-containing protein</fullName>
    </recommendedName>
</protein>
<evidence type="ECO:0000313" key="3">
    <source>
        <dbReference type="Proteomes" id="UP000696485"/>
    </source>
</evidence>
<dbReference type="Proteomes" id="UP000696485">
    <property type="component" value="Unassembled WGS sequence"/>
</dbReference>
<evidence type="ECO:0000313" key="2">
    <source>
        <dbReference type="EMBL" id="KAF9335755.1"/>
    </source>
</evidence>
<feature type="region of interest" description="Disordered" evidence="1">
    <location>
        <begin position="408"/>
        <end position="436"/>
    </location>
</feature>
<reference evidence="2" key="1">
    <citation type="journal article" date="2020" name="Fungal Divers.">
        <title>Resolving the Mortierellaceae phylogeny through synthesis of multi-gene phylogenetics and phylogenomics.</title>
        <authorList>
            <person name="Vandepol N."/>
            <person name="Liber J."/>
            <person name="Desiro A."/>
            <person name="Na H."/>
            <person name="Kennedy M."/>
            <person name="Barry K."/>
            <person name="Grigoriev I.V."/>
            <person name="Miller A.N."/>
            <person name="O'Donnell K."/>
            <person name="Stajich J.E."/>
            <person name="Bonito G."/>
        </authorList>
    </citation>
    <scope>NUCLEOTIDE SEQUENCE</scope>
    <source>
        <strain evidence="2">NVP1</strain>
    </source>
</reference>
<keyword evidence="3" id="KW-1185">Reference proteome</keyword>
<feature type="compositionally biased region" description="Polar residues" evidence="1">
    <location>
        <begin position="426"/>
        <end position="436"/>
    </location>
</feature>
<dbReference type="SUPFAM" id="SSF52047">
    <property type="entry name" value="RNI-like"/>
    <property type="match status" value="1"/>
</dbReference>
<evidence type="ECO:0008006" key="4">
    <source>
        <dbReference type="Google" id="ProtNLM"/>
    </source>
</evidence>